<comment type="caution">
    <text evidence="1">The sequence shown here is derived from an EMBL/GenBank/DDBJ whole genome shotgun (WGS) entry which is preliminary data.</text>
</comment>
<organism evidence="1 2">
    <name type="scientific">Nocardia transvalensis</name>
    <dbReference type="NCBI Taxonomy" id="37333"/>
    <lineage>
        <taxon>Bacteria</taxon>
        <taxon>Bacillati</taxon>
        <taxon>Actinomycetota</taxon>
        <taxon>Actinomycetes</taxon>
        <taxon>Mycobacteriales</taxon>
        <taxon>Nocardiaceae</taxon>
        <taxon>Nocardia</taxon>
    </lineage>
</organism>
<sequence length="50" mass="5978">MWRRASDTRVDRRTWRELLDSTLRAHRDFLERVYAMRGEDDDAPGTARAV</sequence>
<protein>
    <submittedName>
        <fullName evidence="1">Uncharacterized protein</fullName>
    </submittedName>
</protein>
<evidence type="ECO:0000313" key="2">
    <source>
        <dbReference type="Proteomes" id="UP000540412"/>
    </source>
</evidence>
<evidence type="ECO:0000313" key="1">
    <source>
        <dbReference type="EMBL" id="MBB5916901.1"/>
    </source>
</evidence>
<dbReference type="Proteomes" id="UP000540412">
    <property type="component" value="Unassembled WGS sequence"/>
</dbReference>
<dbReference type="EMBL" id="JACHIT010000002">
    <property type="protein sequence ID" value="MBB5916901.1"/>
    <property type="molecule type" value="Genomic_DNA"/>
</dbReference>
<name>A0A7W9PIQ2_9NOCA</name>
<keyword evidence="2" id="KW-1185">Reference proteome</keyword>
<accession>A0A7W9PIQ2</accession>
<dbReference type="AlphaFoldDB" id="A0A7W9PIQ2"/>
<gene>
    <name evidence="1" type="ORF">BJY24_005813</name>
</gene>
<dbReference type="RefSeq" id="WP_157185483.1">
    <property type="nucleotide sequence ID" value="NZ_JACHIT010000002.1"/>
</dbReference>
<proteinExistence type="predicted"/>
<reference evidence="1 2" key="1">
    <citation type="submission" date="2020-08" db="EMBL/GenBank/DDBJ databases">
        <title>Sequencing the genomes of 1000 actinobacteria strains.</title>
        <authorList>
            <person name="Klenk H.-P."/>
        </authorList>
    </citation>
    <scope>NUCLEOTIDE SEQUENCE [LARGE SCALE GENOMIC DNA]</scope>
    <source>
        <strain evidence="1 2">DSM 43582</strain>
    </source>
</reference>